<sequence length="54" mass="6059">MDSSYYNLEKRAFRTDKLSYGFCLIEDVNSTSGDNKKGKGSKYAAFSSYVGKTE</sequence>
<gene>
    <name evidence="1" type="ORF">SAMN05421788_104225</name>
</gene>
<dbReference type="Proteomes" id="UP000186917">
    <property type="component" value="Unassembled WGS sequence"/>
</dbReference>
<keyword evidence="2" id="KW-1185">Reference proteome</keyword>
<dbReference type="STRING" id="477680.SAMN05421788_104225"/>
<evidence type="ECO:0000313" key="1">
    <source>
        <dbReference type="EMBL" id="SIT16170.1"/>
    </source>
</evidence>
<accession>A0A1N7PZZ3</accession>
<evidence type="ECO:0000313" key="2">
    <source>
        <dbReference type="Proteomes" id="UP000186917"/>
    </source>
</evidence>
<protein>
    <submittedName>
        <fullName evidence="1">Uncharacterized protein</fullName>
    </submittedName>
</protein>
<dbReference type="EMBL" id="FTOR01000004">
    <property type="protein sequence ID" value="SIT16170.1"/>
    <property type="molecule type" value="Genomic_DNA"/>
</dbReference>
<name>A0A1N7PZZ3_9BACT</name>
<proteinExistence type="predicted"/>
<dbReference type="AlphaFoldDB" id="A0A1N7PZZ3"/>
<reference evidence="2" key="1">
    <citation type="submission" date="2017-01" db="EMBL/GenBank/DDBJ databases">
        <authorList>
            <person name="Varghese N."/>
            <person name="Submissions S."/>
        </authorList>
    </citation>
    <scope>NUCLEOTIDE SEQUENCE [LARGE SCALE GENOMIC DNA]</scope>
    <source>
        <strain evidence="2">DSM 21054</strain>
    </source>
</reference>
<organism evidence="1 2">
    <name type="scientific">Filimonas lacunae</name>
    <dbReference type="NCBI Taxonomy" id="477680"/>
    <lineage>
        <taxon>Bacteria</taxon>
        <taxon>Pseudomonadati</taxon>
        <taxon>Bacteroidota</taxon>
        <taxon>Chitinophagia</taxon>
        <taxon>Chitinophagales</taxon>
        <taxon>Chitinophagaceae</taxon>
        <taxon>Filimonas</taxon>
    </lineage>
</organism>